<evidence type="ECO:0000256" key="5">
    <source>
        <dbReference type="ARBA" id="ARBA00022840"/>
    </source>
</evidence>
<dbReference type="InterPro" id="IPR003439">
    <property type="entry name" value="ABC_transporter-like_ATP-bd"/>
</dbReference>
<dbReference type="PANTHER" id="PTHR48041">
    <property type="entry name" value="ABC TRANSPORTER G FAMILY MEMBER 28"/>
    <property type="match status" value="1"/>
</dbReference>
<dbReference type="PROSITE" id="PS50893">
    <property type="entry name" value="ABC_TRANSPORTER_2"/>
    <property type="match status" value="1"/>
</dbReference>
<dbReference type="EMBL" id="HBJA01090051">
    <property type="protein sequence ID" value="CAE0820180.1"/>
    <property type="molecule type" value="Transcribed_RNA"/>
</dbReference>
<dbReference type="GO" id="GO:0016020">
    <property type="term" value="C:membrane"/>
    <property type="evidence" value="ECO:0007669"/>
    <property type="project" value="UniProtKB-SubCell"/>
</dbReference>
<comment type="subcellular location">
    <subcellularLocation>
        <location evidence="1">Membrane</location>
        <topology evidence="1">Multi-pass membrane protein</topology>
    </subcellularLocation>
</comment>
<protein>
    <recommendedName>
        <fullName evidence="11">ABC transporter domain-containing protein</fullName>
    </recommendedName>
</protein>
<dbReference type="GO" id="GO:0016887">
    <property type="term" value="F:ATP hydrolysis activity"/>
    <property type="evidence" value="ECO:0007669"/>
    <property type="project" value="InterPro"/>
</dbReference>
<keyword evidence="6 9" id="KW-1133">Transmembrane helix</keyword>
<feature type="compositionally biased region" description="Basic and acidic residues" evidence="8">
    <location>
        <begin position="802"/>
        <end position="814"/>
    </location>
</feature>
<dbReference type="InterPro" id="IPR027417">
    <property type="entry name" value="P-loop_NTPase"/>
</dbReference>
<evidence type="ECO:0000256" key="2">
    <source>
        <dbReference type="ARBA" id="ARBA00022448"/>
    </source>
</evidence>
<feature type="domain" description="ABC transporter" evidence="11">
    <location>
        <begin position="164"/>
        <end position="411"/>
    </location>
</feature>
<dbReference type="Pfam" id="PF00005">
    <property type="entry name" value="ABC_tran"/>
    <property type="match status" value="1"/>
</dbReference>
<feature type="region of interest" description="Disordered" evidence="8">
    <location>
        <begin position="802"/>
        <end position="848"/>
    </location>
</feature>
<feature type="region of interest" description="Disordered" evidence="8">
    <location>
        <begin position="31"/>
        <end position="52"/>
    </location>
</feature>
<keyword evidence="5" id="KW-0067">ATP-binding</keyword>
<evidence type="ECO:0000256" key="4">
    <source>
        <dbReference type="ARBA" id="ARBA00022741"/>
    </source>
</evidence>
<name>A0A7S4FZG2_9EUGL</name>
<feature type="transmembrane region" description="Helical" evidence="9">
    <location>
        <begin position="645"/>
        <end position="665"/>
    </location>
</feature>
<dbReference type="CDD" id="cd03213">
    <property type="entry name" value="ABCG_EPDR"/>
    <property type="match status" value="1"/>
</dbReference>
<gene>
    <name evidence="12" type="ORF">EGYM00163_LOCUS31350</name>
</gene>
<evidence type="ECO:0000256" key="10">
    <source>
        <dbReference type="SAM" id="SignalP"/>
    </source>
</evidence>
<evidence type="ECO:0000256" key="6">
    <source>
        <dbReference type="ARBA" id="ARBA00022989"/>
    </source>
</evidence>
<keyword evidence="7 9" id="KW-0472">Membrane</keyword>
<evidence type="ECO:0000256" key="3">
    <source>
        <dbReference type="ARBA" id="ARBA00022692"/>
    </source>
</evidence>
<organism evidence="12">
    <name type="scientific">Eutreptiella gymnastica</name>
    <dbReference type="NCBI Taxonomy" id="73025"/>
    <lineage>
        <taxon>Eukaryota</taxon>
        <taxon>Discoba</taxon>
        <taxon>Euglenozoa</taxon>
        <taxon>Euglenida</taxon>
        <taxon>Spirocuta</taxon>
        <taxon>Euglenophyceae</taxon>
        <taxon>Eutreptiales</taxon>
        <taxon>Eutreptiaceae</taxon>
        <taxon>Eutreptiella</taxon>
    </lineage>
</organism>
<dbReference type="AlphaFoldDB" id="A0A7S4FZG2"/>
<dbReference type="PANTHER" id="PTHR48041:SF139">
    <property type="entry name" value="PROTEIN SCARLET"/>
    <property type="match status" value="1"/>
</dbReference>
<dbReference type="PROSITE" id="PS00211">
    <property type="entry name" value="ABC_TRANSPORTER_1"/>
    <property type="match status" value="1"/>
</dbReference>
<proteinExistence type="predicted"/>
<feature type="signal peptide" evidence="10">
    <location>
        <begin position="1"/>
        <end position="24"/>
    </location>
</feature>
<dbReference type="Pfam" id="PF01061">
    <property type="entry name" value="ABC2_membrane"/>
    <property type="match status" value="1"/>
</dbReference>
<dbReference type="SUPFAM" id="SSF52540">
    <property type="entry name" value="P-loop containing nucleoside triphosphate hydrolases"/>
    <property type="match status" value="1"/>
</dbReference>
<feature type="compositionally biased region" description="Basic and acidic residues" evidence="8">
    <location>
        <begin position="37"/>
        <end position="50"/>
    </location>
</feature>
<evidence type="ECO:0000256" key="1">
    <source>
        <dbReference type="ARBA" id="ARBA00004141"/>
    </source>
</evidence>
<dbReference type="InterPro" id="IPR050352">
    <property type="entry name" value="ABCG_transporters"/>
</dbReference>
<feature type="transmembrane region" description="Helical" evidence="9">
    <location>
        <begin position="592"/>
        <end position="609"/>
    </location>
</feature>
<feature type="transmembrane region" description="Helical" evidence="9">
    <location>
        <begin position="616"/>
        <end position="639"/>
    </location>
</feature>
<keyword evidence="2" id="KW-0813">Transport</keyword>
<dbReference type="GO" id="GO:0005524">
    <property type="term" value="F:ATP binding"/>
    <property type="evidence" value="ECO:0007669"/>
    <property type="project" value="UniProtKB-KW"/>
</dbReference>
<reference evidence="12" key="1">
    <citation type="submission" date="2021-01" db="EMBL/GenBank/DDBJ databases">
        <authorList>
            <person name="Corre E."/>
            <person name="Pelletier E."/>
            <person name="Niang G."/>
            <person name="Scheremetjew M."/>
            <person name="Finn R."/>
            <person name="Kale V."/>
            <person name="Holt S."/>
            <person name="Cochrane G."/>
            <person name="Meng A."/>
            <person name="Brown T."/>
            <person name="Cohen L."/>
        </authorList>
    </citation>
    <scope>NUCLEOTIDE SEQUENCE</scope>
    <source>
        <strain evidence="12">CCMP1594</strain>
    </source>
</reference>
<feature type="chain" id="PRO_5030689780" description="ABC transporter domain-containing protein" evidence="10">
    <location>
        <begin position="25"/>
        <end position="848"/>
    </location>
</feature>
<sequence length="848" mass="92829">MCSGGRSWRIGLALLLTLCIHVDCNPRVPRVSGAGGDARRDGVAMEDHPQHRAPPPLWDVHSLSYRQYCGKAPETPEIPGLRPPDPMQRMQAGLLVHKDPIFCSRRLTAAVVLGNTVLFVVIMAASCYVHGKALLLLRQLRRCPAQAVELESLYENTQCTPQTITFSRLCYYVKTSSGKRKAILSDVSGYCAPGSLVSIMGPSGSGKTTLLNLLSGRAKFGEYSGQLKLNACTYPVNKYRALMKQQGYVLQTDYFLEDLTVRQTMDFAAAMKLPCKSPEARHSIVCRLLNRCGLESAAHNLIGGVTFKGISGGQRRRLSIAEQLLVSPSILLLDEPTSGLDGTSSLKLVRLLKGFARRGHTIVTTIHQPRPEIMAIFTHLMLLATGGHVAYFGAAEDAVGYLVRTEAVTPVPGANPGDVIIDALDLDPESDRRGAEPVDLAAVYCTSPQASATTRAIRTLCADLEERGCVPVSAKRQQHLCNAMVVLLARRLARKYSPQNRVKALLNGGQVVLVSAVLALCFMYDCSNKFGEAYKQMMFIILAASYVCIVQYLISVPELFSERQVLNKERESGDYRFVSYLLMTMSTESPRAVLHTVIVLAMGWLLVGIDSDGPKVLAQTAMFVWTAMSFQALMCFISFCTDNSGLAYSVIFLVVGIGCVTNGLLIEYENVFFAIQWAYYGCIQSYLLRVSVLINMLSNPALQIDCNELSTVIQTLRHRTNRTHALQEATVWHDVCFAEGGDRKSFDAGALTLAMMGWSDGWFVTSFLIVGVHLVVCRALTLLLMSLRTYLSFKLHEIPRDVEEGSRSPAHVEEGPSAAPGASADQVLLTMEARSPPSPISETPPTSP</sequence>
<dbReference type="GO" id="GO:0140359">
    <property type="term" value="F:ABC-type transporter activity"/>
    <property type="evidence" value="ECO:0007669"/>
    <property type="project" value="InterPro"/>
</dbReference>
<accession>A0A7S4FZG2</accession>
<feature type="transmembrane region" description="Helical" evidence="9">
    <location>
        <begin position="504"/>
        <end position="524"/>
    </location>
</feature>
<dbReference type="Gene3D" id="3.40.50.300">
    <property type="entry name" value="P-loop containing nucleotide triphosphate hydrolases"/>
    <property type="match status" value="1"/>
</dbReference>
<dbReference type="InterPro" id="IPR003593">
    <property type="entry name" value="AAA+_ATPase"/>
</dbReference>
<dbReference type="SMART" id="SM00382">
    <property type="entry name" value="AAA"/>
    <property type="match status" value="1"/>
</dbReference>
<feature type="transmembrane region" description="Helical" evidence="9">
    <location>
        <begin position="762"/>
        <end position="785"/>
    </location>
</feature>
<evidence type="ECO:0000313" key="12">
    <source>
        <dbReference type="EMBL" id="CAE0820180.1"/>
    </source>
</evidence>
<evidence type="ECO:0000256" key="7">
    <source>
        <dbReference type="ARBA" id="ARBA00023136"/>
    </source>
</evidence>
<evidence type="ECO:0000256" key="9">
    <source>
        <dbReference type="SAM" id="Phobius"/>
    </source>
</evidence>
<feature type="transmembrane region" description="Helical" evidence="9">
    <location>
        <begin position="536"/>
        <end position="554"/>
    </location>
</feature>
<evidence type="ECO:0000256" key="8">
    <source>
        <dbReference type="SAM" id="MobiDB-lite"/>
    </source>
</evidence>
<keyword evidence="3 9" id="KW-0812">Transmembrane</keyword>
<dbReference type="InterPro" id="IPR013525">
    <property type="entry name" value="ABC2_TM"/>
</dbReference>
<dbReference type="InterPro" id="IPR017871">
    <property type="entry name" value="ABC_transporter-like_CS"/>
</dbReference>
<keyword evidence="4" id="KW-0547">Nucleotide-binding</keyword>
<evidence type="ECO:0000259" key="11">
    <source>
        <dbReference type="PROSITE" id="PS50893"/>
    </source>
</evidence>
<keyword evidence="10" id="KW-0732">Signal</keyword>